<dbReference type="PANTHER" id="PTHR35046:SF18">
    <property type="entry name" value="RNA-DIRECTED DNA POLYMERASE"/>
    <property type="match status" value="1"/>
</dbReference>
<gene>
    <name evidence="3" type="ORF">TIFTF001_014306</name>
</gene>
<evidence type="ECO:0000313" key="3">
    <source>
        <dbReference type="EMBL" id="GMN45114.1"/>
    </source>
</evidence>
<evidence type="ECO:0000259" key="2">
    <source>
        <dbReference type="Pfam" id="PF03732"/>
    </source>
</evidence>
<organism evidence="3 4">
    <name type="scientific">Ficus carica</name>
    <name type="common">Common fig</name>
    <dbReference type="NCBI Taxonomy" id="3494"/>
    <lineage>
        <taxon>Eukaryota</taxon>
        <taxon>Viridiplantae</taxon>
        <taxon>Streptophyta</taxon>
        <taxon>Embryophyta</taxon>
        <taxon>Tracheophyta</taxon>
        <taxon>Spermatophyta</taxon>
        <taxon>Magnoliopsida</taxon>
        <taxon>eudicotyledons</taxon>
        <taxon>Gunneridae</taxon>
        <taxon>Pentapetalae</taxon>
        <taxon>rosids</taxon>
        <taxon>fabids</taxon>
        <taxon>Rosales</taxon>
        <taxon>Moraceae</taxon>
        <taxon>Ficeae</taxon>
        <taxon>Ficus</taxon>
    </lineage>
</organism>
<accession>A0AA88DIF3</accession>
<feature type="transmembrane region" description="Helical" evidence="1">
    <location>
        <begin position="12"/>
        <end position="31"/>
    </location>
</feature>
<sequence>MHSPVNPYNGVCMGAMIAFPIFSLELVGFIVCENDRNTISARHLCDVRNHIDVFSSSHLPSIPETLGRSLRFVMAQSGEGSHYVVGIERDVQVLWAIVDTLDQKLDAITLEVRRALNPIADGRWYYHALAPNFHQFPYEFHLKLDIPLFDGRLHIEDFLDWLQLVDNCFPYMETPEHKRVCLVHCKLTGGALAWWEQIQAQRRQEGRDPVCSWSQIHHLLRGLFLPKDFEQTLYQQYHYCHQKLCSVSEYTEEFYCLSSRVDLQELELQLTTSFIMGLRDVIKDKLLLHSIWNLNDTVNLAYKVEEQLSRSSSSFT</sequence>
<dbReference type="PANTHER" id="PTHR35046">
    <property type="entry name" value="ZINC KNUCKLE (CCHC-TYPE) FAMILY PROTEIN"/>
    <property type="match status" value="1"/>
</dbReference>
<evidence type="ECO:0000256" key="1">
    <source>
        <dbReference type="SAM" id="Phobius"/>
    </source>
</evidence>
<keyword evidence="1" id="KW-0812">Transmembrane</keyword>
<proteinExistence type="predicted"/>
<protein>
    <recommendedName>
        <fullName evidence="2">Retrotransposon gag domain-containing protein</fullName>
    </recommendedName>
</protein>
<keyword evidence="4" id="KW-1185">Reference proteome</keyword>
<dbReference type="AlphaFoldDB" id="A0AA88DIF3"/>
<keyword evidence="1" id="KW-0472">Membrane</keyword>
<evidence type="ECO:0000313" key="4">
    <source>
        <dbReference type="Proteomes" id="UP001187192"/>
    </source>
</evidence>
<comment type="caution">
    <text evidence="3">The sequence shown here is derived from an EMBL/GenBank/DDBJ whole genome shotgun (WGS) entry which is preliminary data.</text>
</comment>
<name>A0AA88DIF3_FICCA</name>
<dbReference type="Proteomes" id="UP001187192">
    <property type="component" value="Unassembled WGS sequence"/>
</dbReference>
<keyword evidence="1" id="KW-1133">Transmembrane helix</keyword>
<dbReference type="InterPro" id="IPR005162">
    <property type="entry name" value="Retrotrans_gag_dom"/>
</dbReference>
<dbReference type="Pfam" id="PF03732">
    <property type="entry name" value="Retrotrans_gag"/>
    <property type="match status" value="1"/>
</dbReference>
<feature type="domain" description="Retrotransposon gag" evidence="2">
    <location>
        <begin position="182"/>
        <end position="280"/>
    </location>
</feature>
<dbReference type="EMBL" id="BTGU01000019">
    <property type="protein sequence ID" value="GMN45114.1"/>
    <property type="molecule type" value="Genomic_DNA"/>
</dbReference>
<reference evidence="3" key="1">
    <citation type="submission" date="2023-07" db="EMBL/GenBank/DDBJ databases">
        <title>draft genome sequence of fig (Ficus carica).</title>
        <authorList>
            <person name="Takahashi T."/>
            <person name="Nishimura K."/>
        </authorList>
    </citation>
    <scope>NUCLEOTIDE SEQUENCE</scope>
</reference>